<feature type="domain" description="Methyltransferase type 11" evidence="1">
    <location>
        <begin position="78"/>
        <end position="129"/>
    </location>
</feature>
<evidence type="ECO:0000259" key="1">
    <source>
        <dbReference type="Pfam" id="PF08241"/>
    </source>
</evidence>
<proteinExistence type="predicted"/>
<evidence type="ECO:0000313" key="2">
    <source>
        <dbReference type="EMBL" id="GEO20854.1"/>
    </source>
</evidence>
<dbReference type="AlphaFoldDB" id="A0A512C9I5"/>
<gene>
    <name evidence="2" type="ORF">CQA01_13880</name>
</gene>
<dbReference type="GO" id="GO:0008757">
    <property type="term" value="F:S-adenosylmethionine-dependent methyltransferase activity"/>
    <property type="evidence" value="ECO:0007669"/>
    <property type="project" value="InterPro"/>
</dbReference>
<dbReference type="RefSeq" id="WP_146947410.1">
    <property type="nucleotide sequence ID" value="NZ_BJYV01000004.1"/>
</dbReference>
<accession>A0A512C9I5</accession>
<dbReference type="Pfam" id="PF08241">
    <property type="entry name" value="Methyltransf_11"/>
    <property type="match status" value="1"/>
</dbReference>
<dbReference type="Gene3D" id="3.40.50.150">
    <property type="entry name" value="Vaccinia Virus protein VP39"/>
    <property type="match status" value="1"/>
</dbReference>
<organism evidence="2 3">
    <name type="scientific">Cyclobacterium qasimii</name>
    <dbReference type="NCBI Taxonomy" id="1350429"/>
    <lineage>
        <taxon>Bacteria</taxon>
        <taxon>Pseudomonadati</taxon>
        <taxon>Bacteroidota</taxon>
        <taxon>Cytophagia</taxon>
        <taxon>Cytophagales</taxon>
        <taxon>Cyclobacteriaceae</taxon>
        <taxon>Cyclobacterium</taxon>
    </lineage>
</organism>
<protein>
    <recommendedName>
        <fullName evidence="1">Methyltransferase type 11 domain-containing protein</fullName>
    </recommendedName>
</protein>
<dbReference type="SUPFAM" id="SSF53335">
    <property type="entry name" value="S-adenosyl-L-methionine-dependent methyltransferases"/>
    <property type="match status" value="1"/>
</dbReference>
<comment type="caution">
    <text evidence="2">The sequence shown here is derived from an EMBL/GenBank/DDBJ whole genome shotgun (WGS) entry which is preliminary data.</text>
</comment>
<dbReference type="Proteomes" id="UP000321301">
    <property type="component" value="Unassembled WGS sequence"/>
</dbReference>
<reference evidence="2 3" key="1">
    <citation type="submission" date="2019-07" db="EMBL/GenBank/DDBJ databases">
        <title>Whole genome shotgun sequence of Cyclobacterium qasimii NBRC 106168.</title>
        <authorList>
            <person name="Hosoyama A."/>
            <person name="Uohara A."/>
            <person name="Ohji S."/>
            <person name="Ichikawa N."/>
        </authorList>
    </citation>
    <scope>NUCLEOTIDE SEQUENCE [LARGE SCALE GENOMIC DNA]</scope>
    <source>
        <strain evidence="2 3">NBRC 106168</strain>
    </source>
</reference>
<dbReference type="InterPro" id="IPR013216">
    <property type="entry name" value="Methyltransf_11"/>
</dbReference>
<keyword evidence="3" id="KW-1185">Reference proteome</keyword>
<dbReference type="EMBL" id="BJYV01000004">
    <property type="protein sequence ID" value="GEO20854.1"/>
    <property type="molecule type" value="Genomic_DNA"/>
</dbReference>
<name>A0A512C9I5_9BACT</name>
<evidence type="ECO:0000313" key="3">
    <source>
        <dbReference type="Proteomes" id="UP000321301"/>
    </source>
</evidence>
<sequence length="221" mass="26018">MRKLFNWVFDESSNSNSLGNQFRQKRMIFFKKELEKLPKPIKILDVGGYEDFWINAGLNDVGSIHITILNLDARETHFQNFTSVDGDATNLSKYGDNTFDIAFSNSVIEHLYNENQQRKMAKEAMRVGKNFYVQTPNKYFIIEPHYLLPYFQFLPKKTQFLILTKTKLSRLQKWTKEAAQQYLDEILLLSKKDMQNLFPGCSLWEEKFLGMTKSFVAHNFK</sequence>
<dbReference type="InterPro" id="IPR029063">
    <property type="entry name" value="SAM-dependent_MTases_sf"/>
</dbReference>